<keyword evidence="5" id="KW-1185">Reference proteome</keyword>
<dbReference type="AlphaFoldDB" id="A0A9P6JQ83"/>
<evidence type="ECO:0000313" key="4">
    <source>
        <dbReference type="EMBL" id="KAF9528931.1"/>
    </source>
</evidence>
<dbReference type="Proteomes" id="UP000807306">
    <property type="component" value="Unassembled WGS sequence"/>
</dbReference>
<name>A0A9P6JQ83_9AGAR</name>
<gene>
    <name evidence="4" type="ORF">CPB83DRAFT_765954</name>
</gene>
<reference evidence="4" key="1">
    <citation type="submission" date="2020-11" db="EMBL/GenBank/DDBJ databases">
        <authorList>
            <consortium name="DOE Joint Genome Institute"/>
            <person name="Ahrendt S."/>
            <person name="Riley R."/>
            <person name="Andreopoulos W."/>
            <person name="Labutti K."/>
            <person name="Pangilinan J."/>
            <person name="Ruiz-Duenas F.J."/>
            <person name="Barrasa J.M."/>
            <person name="Sanchez-Garcia M."/>
            <person name="Camarero S."/>
            <person name="Miyauchi S."/>
            <person name="Serrano A."/>
            <person name="Linde D."/>
            <person name="Babiker R."/>
            <person name="Drula E."/>
            <person name="Ayuso-Fernandez I."/>
            <person name="Pacheco R."/>
            <person name="Padilla G."/>
            <person name="Ferreira P."/>
            <person name="Barriuso J."/>
            <person name="Kellner H."/>
            <person name="Castanera R."/>
            <person name="Alfaro M."/>
            <person name="Ramirez L."/>
            <person name="Pisabarro A.G."/>
            <person name="Kuo A."/>
            <person name="Tritt A."/>
            <person name="Lipzen A."/>
            <person name="He G."/>
            <person name="Yan M."/>
            <person name="Ng V."/>
            <person name="Cullen D."/>
            <person name="Martin F."/>
            <person name="Rosso M.-N."/>
            <person name="Henrissat B."/>
            <person name="Hibbett D."/>
            <person name="Martinez A.T."/>
            <person name="Grigoriev I.V."/>
        </authorList>
    </citation>
    <scope>NUCLEOTIDE SEQUENCE</scope>
    <source>
        <strain evidence="4">CBS 506.95</strain>
    </source>
</reference>
<evidence type="ECO:0000259" key="3">
    <source>
        <dbReference type="Pfam" id="PF16884"/>
    </source>
</evidence>
<protein>
    <submittedName>
        <fullName evidence="4">Alcohol dehydrogenase</fullName>
    </submittedName>
</protein>
<dbReference type="Pfam" id="PF16884">
    <property type="entry name" value="ADH_N_2"/>
    <property type="match status" value="1"/>
</dbReference>
<dbReference type="CDD" id="cd05288">
    <property type="entry name" value="PGDH"/>
    <property type="match status" value="1"/>
</dbReference>
<dbReference type="GO" id="GO:0016628">
    <property type="term" value="F:oxidoreductase activity, acting on the CH-CH group of donors, NAD or NADP as acceptor"/>
    <property type="evidence" value="ECO:0007669"/>
    <property type="project" value="InterPro"/>
</dbReference>
<keyword evidence="1" id="KW-0560">Oxidoreductase</keyword>
<dbReference type="PANTHER" id="PTHR43205:SF7">
    <property type="entry name" value="PROSTAGLANDIN REDUCTASE 1"/>
    <property type="match status" value="1"/>
</dbReference>
<dbReference type="Gene3D" id="3.90.180.10">
    <property type="entry name" value="Medium-chain alcohol dehydrogenases, catalytic domain"/>
    <property type="match status" value="1"/>
</dbReference>
<feature type="domain" description="Oxidoreductase N-terminal" evidence="3">
    <location>
        <begin position="38"/>
        <end position="98"/>
    </location>
</feature>
<dbReference type="EMBL" id="MU157849">
    <property type="protein sequence ID" value="KAF9528931.1"/>
    <property type="molecule type" value="Genomic_DNA"/>
</dbReference>
<evidence type="ECO:0000259" key="2">
    <source>
        <dbReference type="Pfam" id="PF00107"/>
    </source>
</evidence>
<dbReference type="InterPro" id="IPR045010">
    <property type="entry name" value="MDR_fam"/>
</dbReference>
<feature type="domain" description="Alcohol dehydrogenase-like C-terminal" evidence="2">
    <location>
        <begin position="143"/>
        <end position="272"/>
    </location>
</feature>
<evidence type="ECO:0000256" key="1">
    <source>
        <dbReference type="ARBA" id="ARBA00023002"/>
    </source>
</evidence>
<sequence>MSPIINGRVIFNSYPKGFPEPGKTLIYDKSSNIDLDNTPLDGGVLVKTLELSIDPYLRHLMEEAPTGYKLGEPTHGGGVAVVLRSESENVQVASWILKNPYKLPWSAFTGVLGMPGLSAYQGWRDFSNAKKGEVAFVTSGAGPVGSLVIQLAKFDGLKVIASAGSEDKVQLMKDLGADVVFNYKRTNTSDVPKKEGPIDVYWDNVGGEVLDDALVNANTFARFIECGMISGYNDNHACGLKNIWQVVVRQISIHGFLVSDKYLVNHEFYKFMEPKIAKGEIKYVEDCFEGLENVGEAISGLQRGLVKAKVVVHVDDVDEA</sequence>
<dbReference type="Gene3D" id="3.40.50.720">
    <property type="entry name" value="NAD(P)-binding Rossmann-like Domain"/>
    <property type="match status" value="1"/>
</dbReference>
<dbReference type="InterPro" id="IPR013149">
    <property type="entry name" value="ADH-like_C"/>
</dbReference>
<dbReference type="InterPro" id="IPR036291">
    <property type="entry name" value="NAD(P)-bd_dom_sf"/>
</dbReference>
<dbReference type="OrthoDB" id="809632at2759"/>
<comment type="caution">
    <text evidence="4">The sequence shown here is derived from an EMBL/GenBank/DDBJ whole genome shotgun (WGS) entry which is preliminary data.</text>
</comment>
<organism evidence="4 5">
    <name type="scientific">Crepidotus variabilis</name>
    <dbReference type="NCBI Taxonomy" id="179855"/>
    <lineage>
        <taxon>Eukaryota</taxon>
        <taxon>Fungi</taxon>
        <taxon>Dikarya</taxon>
        <taxon>Basidiomycota</taxon>
        <taxon>Agaricomycotina</taxon>
        <taxon>Agaricomycetes</taxon>
        <taxon>Agaricomycetidae</taxon>
        <taxon>Agaricales</taxon>
        <taxon>Agaricineae</taxon>
        <taxon>Crepidotaceae</taxon>
        <taxon>Crepidotus</taxon>
    </lineage>
</organism>
<dbReference type="SUPFAM" id="SSF50129">
    <property type="entry name" value="GroES-like"/>
    <property type="match status" value="1"/>
</dbReference>
<evidence type="ECO:0000313" key="5">
    <source>
        <dbReference type="Proteomes" id="UP000807306"/>
    </source>
</evidence>
<dbReference type="SUPFAM" id="SSF51735">
    <property type="entry name" value="NAD(P)-binding Rossmann-fold domains"/>
    <property type="match status" value="1"/>
</dbReference>
<proteinExistence type="predicted"/>
<dbReference type="InterPro" id="IPR011032">
    <property type="entry name" value="GroES-like_sf"/>
</dbReference>
<dbReference type="Pfam" id="PF00107">
    <property type="entry name" value="ADH_zinc_N"/>
    <property type="match status" value="1"/>
</dbReference>
<dbReference type="PANTHER" id="PTHR43205">
    <property type="entry name" value="PROSTAGLANDIN REDUCTASE"/>
    <property type="match status" value="1"/>
</dbReference>
<accession>A0A9P6JQ83</accession>
<dbReference type="InterPro" id="IPR041694">
    <property type="entry name" value="ADH_N_2"/>
</dbReference>